<dbReference type="EMBL" id="JACHXZ010000003">
    <property type="protein sequence ID" value="MBB3169181.1"/>
    <property type="molecule type" value="Genomic_DNA"/>
</dbReference>
<feature type="chain" id="PRO_5032896108" evidence="10">
    <location>
        <begin position="28"/>
        <end position="982"/>
    </location>
</feature>
<feature type="domain" description="TonB-dependent receptor plug" evidence="12">
    <location>
        <begin position="153"/>
        <end position="261"/>
    </location>
</feature>
<feature type="signal peptide" evidence="10">
    <location>
        <begin position="1"/>
        <end position="27"/>
    </location>
</feature>
<proteinExistence type="inferred from homology"/>
<keyword evidence="7 8" id="KW-0998">Cell outer membrane</keyword>
<comment type="similarity">
    <text evidence="8 9">Belongs to the TonB-dependent receptor family.</text>
</comment>
<dbReference type="PANTHER" id="PTHR47234">
    <property type="match status" value="1"/>
</dbReference>
<name>A0A839UR26_9GAMM</name>
<evidence type="ECO:0000259" key="11">
    <source>
        <dbReference type="Pfam" id="PF00593"/>
    </source>
</evidence>
<keyword evidence="10" id="KW-0732">Signal</keyword>
<dbReference type="Pfam" id="PF07715">
    <property type="entry name" value="Plug"/>
    <property type="match status" value="1"/>
</dbReference>
<dbReference type="Gene3D" id="2.170.130.10">
    <property type="entry name" value="TonB-dependent receptor, plug domain"/>
    <property type="match status" value="1"/>
</dbReference>
<evidence type="ECO:0000256" key="10">
    <source>
        <dbReference type="SAM" id="SignalP"/>
    </source>
</evidence>
<dbReference type="Proteomes" id="UP000559987">
    <property type="component" value="Unassembled WGS sequence"/>
</dbReference>
<dbReference type="GO" id="GO:0009279">
    <property type="term" value="C:cell outer membrane"/>
    <property type="evidence" value="ECO:0007669"/>
    <property type="project" value="UniProtKB-SubCell"/>
</dbReference>
<dbReference type="SUPFAM" id="SSF56935">
    <property type="entry name" value="Porins"/>
    <property type="match status" value="1"/>
</dbReference>
<evidence type="ECO:0000256" key="6">
    <source>
        <dbReference type="ARBA" id="ARBA00023136"/>
    </source>
</evidence>
<protein>
    <submittedName>
        <fullName evidence="13">Iron complex outermembrane receptor protein</fullName>
    </submittedName>
</protein>
<dbReference type="Gene3D" id="2.40.170.20">
    <property type="entry name" value="TonB-dependent receptor, beta-barrel domain"/>
    <property type="match status" value="1"/>
</dbReference>
<evidence type="ECO:0000256" key="5">
    <source>
        <dbReference type="ARBA" id="ARBA00023077"/>
    </source>
</evidence>
<evidence type="ECO:0000256" key="3">
    <source>
        <dbReference type="ARBA" id="ARBA00022452"/>
    </source>
</evidence>
<keyword evidence="6 8" id="KW-0472">Membrane</keyword>
<evidence type="ECO:0000256" key="4">
    <source>
        <dbReference type="ARBA" id="ARBA00022692"/>
    </source>
</evidence>
<evidence type="ECO:0000259" key="12">
    <source>
        <dbReference type="Pfam" id="PF07715"/>
    </source>
</evidence>
<evidence type="ECO:0000313" key="13">
    <source>
        <dbReference type="EMBL" id="MBB3169181.1"/>
    </source>
</evidence>
<keyword evidence="5 9" id="KW-0798">TonB box</keyword>
<organism evidence="13 14">
    <name type="scientific">Simiduia aestuariiviva</name>
    <dbReference type="NCBI Taxonomy" id="1510459"/>
    <lineage>
        <taxon>Bacteria</taxon>
        <taxon>Pseudomonadati</taxon>
        <taxon>Pseudomonadota</taxon>
        <taxon>Gammaproteobacteria</taxon>
        <taxon>Cellvibrionales</taxon>
        <taxon>Cellvibrionaceae</taxon>
        <taxon>Simiduia</taxon>
    </lineage>
</organism>
<gene>
    <name evidence="13" type="ORF">FHS30_002389</name>
</gene>
<accession>A0A839UR26</accession>
<evidence type="ECO:0000313" key="14">
    <source>
        <dbReference type="Proteomes" id="UP000559987"/>
    </source>
</evidence>
<dbReference type="InterPro" id="IPR012910">
    <property type="entry name" value="Plug_dom"/>
</dbReference>
<evidence type="ECO:0000256" key="9">
    <source>
        <dbReference type="RuleBase" id="RU003357"/>
    </source>
</evidence>
<keyword evidence="2 8" id="KW-0813">Transport</keyword>
<keyword evidence="3 8" id="KW-1134">Transmembrane beta strand</keyword>
<dbReference type="AlphaFoldDB" id="A0A839UR26"/>
<dbReference type="RefSeq" id="WP_183910665.1">
    <property type="nucleotide sequence ID" value="NZ_JACHXZ010000003.1"/>
</dbReference>
<evidence type="ECO:0000256" key="8">
    <source>
        <dbReference type="PROSITE-ProRule" id="PRU01360"/>
    </source>
</evidence>
<dbReference type="InterPro" id="IPR039426">
    <property type="entry name" value="TonB-dep_rcpt-like"/>
</dbReference>
<sequence>MQRAHTTLKLLAWIAAGISLPLQTAHAALDGKVLPAAQALDTSPLLADHLIELGRKSDVSIVFPSRLLTGKLAPKLLPQTQAIGTIEALTLLLEGSGLTYKIINDQVIAITALPKDAVTPQAQPLNYYLEEIAVVGQQFTGSRIKNSNVLGASPVDVISQPELAASGAQSLGEFLKFIPTVAGNSTSTAVSNGGDGTATVTLRGLPANNTLVLLNGQRTAYAGLAGDAIDLNSIPPAAVERIEILKDGASALYGSDAIAGVVNIIMRQSFKGFQVEQFYGETSRADLETSTTNLIWGQTSDAGSLMIAGSYFQQRGIESRNRAISTSADNRGLGGTDLRSSATPEGRYTLANGVNTLIADTDGTDSSHYRAATEEDLFNYSDYTSAISPSSRASLFGSGRLELGHTISAFMDASFTSTEATITLAPTPLFTAFERDPITVTENQHYNPFGEPLTDIRKRFIELGAREQINEAQSYRVNWGLEGDNSILRWQLNQFWSRTDARVEYTRLLNGDRVQSALSAECPTTPECVPLNLFGPTGSITPDMINYVATDSRTSGHSQLAGISFTMDAPVAELDAGELLAAAGFEVRREDTRRTPSSDESFLIGGGDSSNTEGARSIAEMFAEAQIPLVKSHPFAHSLDLELAGRLSHYSDFGSASTPKVGLRYQPVSGLLLRSTFSKGFRAPSLNELHKGGNTTQAFLNDPCADPINADLLPGCPQQSDPTRTQYLTEFGGSQTLEPERSTNKTLGVVLTPSSLPGLFANVDFFWIEQTNVVDASAQYILNQNAQNGVFSDRVLRNEDGDIERINASFLNIGRRKLSGIDLTLRYQHLLEDGVATFSVNAAHLRHFEDQLTPNAPAEDIAGTFSDEASEGNGSLPKWKANTGLNWKLENLDLHYTINFISSLKEEIPKTQQSRHIKSWITHDLQLSYILPFQKGLKLTLGADNLLDIPAPFAASAFNDSMDSRTHDLKGRYWYGRVRLLL</sequence>
<evidence type="ECO:0000256" key="1">
    <source>
        <dbReference type="ARBA" id="ARBA00004571"/>
    </source>
</evidence>
<dbReference type="InterPro" id="IPR036942">
    <property type="entry name" value="Beta-barrel_TonB_sf"/>
</dbReference>
<comment type="caution">
    <text evidence="13">The sequence shown here is derived from an EMBL/GenBank/DDBJ whole genome shotgun (WGS) entry which is preliminary data.</text>
</comment>
<dbReference type="InterPro" id="IPR037066">
    <property type="entry name" value="Plug_dom_sf"/>
</dbReference>
<evidence type="ECO:0000256" key="7">
    <source>
        <dbReference type="ARBA" id="ARBA00023237"/>
    </source>
</evidence>
<keyword evidence="13" id="KW-0675">Receptor</keyword>
<dbReference type="Pfam" id="PF00593">
    <property type="entry name" value="TonB_dep_Rec_b-barrel"/>
    <property type="match status" value="1"/>
</dbReference>
<comment type="subcellular location">
    <subcellularLocation>
        <location evidence="1 8">Cell outer membrane</location>
        <topology evidence="1 8">Multi-pass membrane protein</topology>
    </subcellularLocation>
</comment>
<evidence type="ECO:0000256" key="2">
    <source>
        <dbReference type="ARBA" id="ARBA00022448"/>
    </source>
</evidence>
<dbReference type="PANTHER" id="PTHR47234:SF2">
    <property type="entry name" value="TONB-DEPENDENT RECEPTOR"/>
    <property type="match status" value="1"/>
</dbReference>
<dbReference type="PROSITE" id="PS52016">
    <property type="entry name" value="TONB_DEPENDENT_REC_3"/>
    <property type="match status" value="1"/>
</dbReference>
<dbReference type="Gene3D" id="3.55.50.30">
    <property type="match status" value="1"/>
</dbReference>
<reference evidence="13 14" key="1">
    <citation type="submission" date="2020-08" db="EMBL/GenBank/DDBJ databases">
        <title>Genomic Encyclopedia of Type Strains, Phase III (KMG-III): the genomes of soil and plant-associated and newly described type strains.</title>
        <authorList>
            <person name="Whitman W."/>
        </authorList>
    </citation>
    <scope>NUCLEOTIDE SEQUENCE [LARGE SCALE GENOMIC DNA]</scope>
    <source>
        <strain evidence="13 14">CECT 8571</strain>
    </source>
</reference>
<dbReference type="InterPro" id="IPR000531">
    <property type="entry name" value="Beta-barrel_TonB"/>
</dbReference>
<keyword evidence="14" id="KW-1185">Reference proteome</keyword>
<dbReference type="CDD" id="cd01347">
    <property type="entry name" value="ligand_gated_channel"/>
    <property type="match status" value="1"/>
</dbReference>
<keyword evidence="4 8" id="KW-0812">Transmembrane</keyword>
<feature type="domain" description="TonB-dependent receptor-like beta-barrel" evidence="11">
    <location>
        <begin position="450"/>
        <end position="946"/>
    </location>
</feature>